<evidence type="ECO:0000256" key="2">
    <source>
        <dbReference type="SAM" id="MobiDB-lite"/>
    </source>
</evidence>
<dbReference type="KEGG" id="dsf:UWK_01868"/>
<name>M1PFH8_DESSD</name>
<protein>
    <recommendedName>
        <fullName evidence="5">Tetratricopeptide repeat protein</fullName>
    </recommendedName>
</protein>
<evidence type="ECO:0008006" key="5">
    <source>
        <dbReference type="Google" id="ProtNLM"/>
    </source>
</evidence>
<sequence length="196" mass="22241">MPVYSLYFALFWVLFTVSPVLAGNSQHIIEQISHDLEQTTDLQAKSSLHIYRARQYAKINKFELALEDYNDALELTHKGWIHLERSHLLLAAGKYELAYEDANAAKEEVPTLTREADKVIEKAVAEVRRQYEAENPISIVMDSKVNPYRKTRFDLMKKQGVGMFAASSQRRANSAAGKHKAVTRQTTSKCAPKARS</sequence>
<gene>
    <name evidence="3" type="ordered locus">UWK_01868</name>
</gene>
<evidence type="ECO:0000313" key="3">
    <source>
        <dbReference type="EMBL" id="AGF78425.1"/>
    </source>
</evidence>
<dbReference type="Gene3D" id="1.25.40.10">
    <property type="entry name" value="Tetratricopeptide repeat domain"/>
    <property type="match status" value="1"/>
</dbReference>
<dbReference type="RefSeq" id="WP_015404116.1">
    <property type="nucleotide sequence ID" value="NC_020304.1"/>
</dbReference>
<dbReference type="STRING" id="1167006.UWK_01868"/>
<feature type="region of interest" description="Disordered" evidence="2">
    <location>
        <begin position="170"/>
        <end position="196"/>
    </location>
</feature>
<dbReference type="InterPro" id="IPR011990">
    <property type="entry name" value="TPR-like_helical_dom_sf"/>
</dbReference>
<dbReference type="InterPro" id="IPR019734">
    <property type="entry name" value="TPR_rpt"/>
</dbReference>
<dbReference type="Proteomes" id="UP000011721">
    <property type="component" value="Chromosome"/>
</dbReference>
<dbReference type="AlphaFoldDB" id="M1PFH8"/>
<reference evidence="4" key="1">
    <citation type="journal article" date="2013" name="Stand. Genomic Sci.">
        <title>Complete genome sequence of Desulfocapsa sulfexigens, a marine deltaproteobacterium specialized in disproportionating inorganic sulfur compounds.</title>
        <authorList>
            <person name="Finster K.W."/>
            <person name="Kjeldsen K.U."/>
            <person name="Kube M."/>
            <person name="Reinhardt R."/>
            <person name="Mussmann M."/>
            <person name="Amann R."/>
            <person name="Schreiber L."/>
        </authorList>
    </citation>
    <scope>NUCLEOTIDE SEQUENCE [LARGE SCALE GENOMIC DNA]</scope>
    <source>
        <strain evidence="4">DSM 10523 / SB164P1</strain>
    </source>
</reference>
<accession>M1PFH8</accession>
<evidence type="ECO:0000313" key="4">
    <source>
        <dbReference type="Proteomes" id="UP000011721"/>
    </source>
</evidence>
<evidence type="ECO:0000256" key="1">
    <source>
        <dbReference type="PROSITE-ProRule" id="PRU00339"/>
    </source>
</evidence>
<dbReference type="HOGENOM" id="CLU_1388318_0_0_7"/>
<dbReference type="PATRIC" id="fig|1167006.5.peg.2058"/>
<feature type="repeat" description="TPR" evidence="1">
    <location>
        <begin position="46"/>
        <end position="79"/>
    </location>
</feature>
<dbReference type="OrthoDB" id="9969184at2"/>
<dbReference type="EMBL" id="CP003985">
    <property type="protein sequence ID" value="AGF78425.1"/>
    <property type="molecule type" value="Genomic_DNA"/>
</dbReference>
<keyword evidence="4" id="KW-1185">Reference proteome</keyword>
<proteinExistence type="predicted"/>
<dbReference type="PROSITE" id="PS50005">
    <property type="entry name" value="TPR"/>
    <property type="match status" value="1"/>
</dbReference>
<organism evidence="3 4">
    <name type="scientific">Desulfocapsa sulfexigens (strain DSM 10523 / SB164P1)</name>
    <dbReference type="NCBI Taxonomy" id="1167006"/>
    <lineage>
        <taxon>Bacteria</taxon>
        <taxon>Pseudomonadati</taxon>
        <taxon>Thermodesulfobacteriota</taxon>
        <taxon>Desulfobulbia</taxon>
        <taxon>Desulfobulbales</taxon>
        <taxon>Desulfocapsaceae</taxon>
        <taxon>Desulfocapsa</taxon>
    </lineage>
</organism>
<keyword evidence="1" id="KW-0802">TPR repeat</keyword>
<dbReference type="SUPFAM" id="SSF48452">
    <property type="entry name" value="TPR-like"/>
    <property type="match status" value="1"/>
</dbReference>